<dbReference type="InterPro" id="IPR044929">
    <property type="entry name" value="DNA/RNA_non-sp_Endonuclease_sf"/>
</dbReference>
<evidence type="ECO:0000313" key="7">
    <source>
        <dbReference type="Proteomes" id="UP001152320"/>
    </source>
</evidence>
<dbReference type="Pfam" id="PF01223">
    <property type="entry name" value="Endonuclease_NS"/>
    <property type="match status" value="1"/>
</dbReference>
<dbReference type="SMART" id="SM00477">
    <property type="entry name" value="NUC"/>
    <property type="match status" value="1"/>
</dbReference>
<dbReference type="InterPro" id="IPR020821">
    <property type="entry name" value="ENPP1-3/EXOG-like_nuc-like"/>
</dbReference>
<gene>
    <name evidence="6" type="ORF">HOLleu_34844</name>
</gene>
<feature type="binding site" evidence="3">
    <location>
        <position position="177"/>
    </location>
    <ligand>
        <name>Mg(2+)</name>
        <dbReference type="ChEBI" id="CHEBI:18420"/>
        <note>catalytic</note>
    </ligand>
</feature>
<dbReference type="Gene3D" id="3.40.570.10">
    <property type="entry name" value="Extracellular Endonuclease, subunit A"/>
    <property type="match status" value="1"/>
</dbReference>
<dbReference type="PANTHER" id="PTHR13966:SF19">
    <property type="entry name" value="NUCLEASE EXOG, MITOCHONDRIAL"/>
    <property type="match status" value="1"/>
</dbReference>
<evidence type="ECO:0000259" key="4">
    <source>
        <dbReference type="SMART" id="SM00477"/>
    </source>
</evidence>
<evidence type="ECO:0000313" key="6">
    <source>
        <dbReference type="EMBL" id="KAJ8024821.1"/>
    </source>
</evidence>
<comment type="similarity">
    <text evidence="1">Belongs to the DNA/RNA non-specific endonuclease family.</text>
</comment>
<dbReference type="GO" id="GO:0003676">
    <property type="term" value="F:nucleic acid binding"/>
    <property type="evidence" value="ECO:0007669"/>
    <property type="project" value="InterPro"/>
</dbReference>
<accession>A0A9Q0YNS4</accession>
<dbReference type="GO" id="GO:0005743">
    <property type="term" value="C:mitochondrial inner membrane"/>
    <property type="evidence" value="ECO:0007669"/>
    <property type="project" value="TreeGrafter"/>
</dbReference>
<dbReference type="GO" id="GO:0046872">
    <property type="term" value="F:metal ion binding"/>
    <property type="evidence" value="ECO:0007669"/>
    <property type="project" value="UniProtKB-KW"/>
</dbReference>
<dbReference type="GO" id="GO:0004521">
    <property type="term" value="F:RNA endonuclease activity"/>
    <property type="evidence" value="ECO:0007669"/>
    <property type="project" value="TreeGrafter"/>
</dbReference>
<dbReference type="SUPFAM" id="SSF54060">
    <property type="entry name" value="His-Me finger endonucleases"/>
    <property type="match status" value="1"/>
</dbReference>
<dbReference type="InterPro" id="IPR044925">
    <property type="entry name" value="His-Me_finger_sf"/>
</dbReference>
<proteinExistence type="inferred from homology"/>
<dbReference type="InterPro" id="IPR001604">
    <property type="entry name" value="Endo_G_ENPP1-like_dom"/>
</dbReference>
<dbReference type="GO" id="GO:0008409">
    <property type="term" value="F:5'-3' exonuclease activity"/>
    <property type="evidence" value="ECO:0007669"/>
    <property type="project" value="TreeGrafter"/>
</dbReference>
<organism evidence="6 7">
    <name type="scientific">Holothuria leucospilota</name>
    <name type="common">Black long sea cucumber</name>
    <name type="synonym">Mertensiothuria leucospilota</name>
    <dbReference type="NCBI Taxonomy" id="206669"/>
    <lineage>
        <taxon>Eukaryota</taxon>
        <taxon>Metazoa</taxon>
        <taxon>Echinodermata</taxon>
        <taxon>Eleutherozoa</taxon>
        <taxon>Echinozoa</taxon>
        <taxon>Holothuroidea</taxon>
        <taxon>Aspidochirotacea</taxon>
        <taxon>Aspidochirotida</taxon>
        <taxon>Holothuriidae</taxon>
        <taxon>Holothuria</taxon>
    </lineage>
</organism>
<evidence type="ECO:0000259" key="5">
    <source>
        <dbReference type="SMART" id="SM00892"/>
    </source>
</evidence>
<comment type="caution">
    <text evidence="6">The sequence shown here is derived from an EMBL/GenBank/DDBJ whole genome shotgun (WGS) entry which is preliminary data.</text>
</comment>
<dbReference type="GO" id="GO:0005634">
    <property type="term" value="C:nucleus"/>
    <property type="evidence" value="ECO:0007669"/>
    <property type="project" value="TreeGrafter"/>
</dbReference>
<feature type="domain" description="ENPP1-3/EXOG-like endonuclease/phosphodiesterase" evidence="4">
    <location>
        <begin position="83"/>
        <end position="301"/>
    </location>
</feature>
<feature type="active site" description="Proton acceptor" evidence="2">
    <location>
        <position position="146"/>
    </location>
</feature>
<dbReference type="InterPro" id="IPR040255">
    <property type="entry name" value="Non-specific_endonuclease"/>
</dbReference>
<evidence type="ECO:0000256" key="1">
    <source>
        <dbReference type="ARBA" id="ARBA00010052"/>
    </source>
</evidence>
<dbReference type="Proteomes" id="UP001152320">
    <property type="component" value="Chromosome 18"/>
</dbReference>
<dbReference type="GO" id="GO:0006309">
    <property type="term" value="P:apoptotic DNA fragmentation"/>
    <property type="evidence" value="ECO:0007669"/>
    <property type="project" value="TreeGrafter"/>
</dbReference>
<dbReference type="Pfam" id="PF18026">
    <property type="entry name" value="Exog_C"/>
    <property type="match status" value="1"/>
</dbReference>
<dbReference type="AlphaFoldDB" id="A0A9Q0YNS4"/>
<evidence type="ECO:0000256" key="2">
    <source>
        <dbReference type="PIRSR" id="PIRSR640255-1"/>
    </source>
</evidence>
<dbReference type="SMART" id="SM00892">
    <property type="entry name" value="Endonuclease_NS"/>
    <property type="match status" value="1"/>
</dbReference>
<dbReference type="GO" id="GO:0000014">
    <property type="term" value="F:single-stranded DNA endodeoxyribonuclease activity"/>
    <property type="evidence" value="ECO:0007669"/>
    <property type="project" value="TreeGrafter"/>
</dbReference>
<dbReference type="PANTHER" id="PTHR13966">
    <property type="entry name" value="ENDONUCLEASE RELATED"/>
    <property type="match status" value="1"/>
</dbReference>
<protein>
    <submittedName>
        <fullName evidence="6">Nuclease EXOG, mitochondrial</fullName>
    </submittedName>
</protein>
<feature type="domain" description="DNA/RNA non-specific endonuclease/pyrophosphatase/phosphodiesterase" evidence="5">
    <location>
        <begin position="82"/>
        <end position="301"/>
    </location>
</feature>
<dbReference type="OrthoDB" id="5418055at2759"/>
<name>A0A9Q0YNS4_HOLLE</name>
<dbReference type="CDD" id="cd00091">
    <property type="entry name" value="NUC"/>
    <property type="match status" value="1"/>
</dbReference>
<keyword evidence="3" id="KW-0479">Metal-binding</keyword>
<keyword evidence="7" id="KW-1185">Reference proteome</keyword>
<dbReference type="Gene3D" id="6.10.250.1250">
    <property type="match status" value="1"/>
</dbReference>
<sequence length="371" mass="42243">MSLGSPRFFNGFLSGTLCTALAFYFYKTDDYKKTSSDRLTQVNLHAKESYHLTDVDPETAKQLRGSEILKYGIPDRGFNARLYTNHVLCYDQAKKIPVWVAELITKSDLRGHADREYSNFRMDPTLDAFFSSHNNDFIGSGWSRGHMAPAGDNKFSQQAMDETFYLTNIVPQDISNNDGFWNRLEIYCRDLTNKFKEVRVISGSLTLPTVKEGSKKFVNYEVNSSNKNQVIGNNSVTVPTHLFKVVTAENPQQPGSPVAVGAFVIPNQPIEGSAQLTQYKVKLEDLEKSAGVYFLPRLPPSKRVDLCSVDSCQLISQEALELYFVGRKLEDARTLERLDSVWKDLERRHLVPDDYLIHLYKRKRESLSPTR</sequence>
<evidence type="ECO:0000256" key="3">
    <source>
        <dbReference type="PIRSR" id="PIRSR640255-2"/>
    </source>
</evidence>
<dbReference type="InterPro" id="IPR041003">
    <property type="entry name" value="Exog_C"/>
</dbReference>
<dbReference type="EMBL" id="JAIZAY010000018">
    <property type="protein sequence ID" value="KAJ8024821.1"/>
    <property type="molecule type" value="Genomic_DNA"/>
</dbReference>
<reference evidence="6" key="1">
    <citation type="submission" date="2021-10" db="EMBL/GenBank/DDBJ databases">
        <title>Tropical sea cucumber genome reveals ecological adaptation and Cuvierian tubules defense mechanism.</title>
        <authorList>
            <person name="Chen T."/>
        </authorList>
    </citation>
    <scope>NUCLEOTIDE SEQUENCE</scope>
    <source>
        <strain evidence="6">Nanhai2018</strain>
        <tissue evidence="6">Muscle</tissue>
    </source>
</reference>